<evidence type="ECO:0000259" key="7">
    <source>
        <dbReference type="PROSITE" id="PS51733"/>
    </source>
</evidence>
<dbReference type="AlphaFoldDB" id="A0A7Y3RJK2"/>
<dbReference type="InterPro" id="IPR045864">
    <property type="entry name" value="aa-tRNA-synth_II/BPL/LPL"/>
</dbReference>
<dbReference type="SUPFAM" id="SSF50037">
    <property type="entry name" value="C-terminal domain of transcriptional repressors"/>
    <property type="match status" value="1"/>
</dbReference>
<dbReference type="NCBIfam" id="TIGR00121">
    <property type="entry name" value="birA_ligase"/>
    <property type="match status" value="1"/>
</dbReference>
<dbReference type="GO" id="GO:0004077">
    <property type="term" value="F:biotin--[biotin carboxyl-carrier protein] ligase activity"/>
    <property type="evidence" value="ECO:0007669"/>
    <property type="project" value="UniProtKB-EC"/>
</dbReference>
<dbReference type="CDD" id="cd16442">
    <property type="entry name" value="BPL"/>
    <property type="match status" value="1"/>
</dbReference>
<dbReference type="EC" id="6.3.4.15" evidence="5"/>
<keyword evidence="4" id="KW-0092">Biotin</keyword>
<evidence type="ECO:0000256" key="6">
    <source>
        <dbReference type="ARBA" id="ARBA00047846"/>
    </source>
</evidence>
<name>A0A7Y3RJK2_9PROT</name>
<proteinExistence type="predicted"/>
<evidence type="ECO:0000313" key="9">
    <source>
        <dbReference type="Proteomes" id="UP000536835"/>
    </source>
</evidence>
<dbReference type="PANTHER" id="PTHR12835">
    <property type="entry name" value="BIOTIN PROTEIN LIGASE"/>
    <property type="match status" value="1"/>
</dbReference>
<evidence type="ECO:0000313" key="8">
    <source>
        <dbReference type="EMBL" id="NNU15253.1"/>
    </source>
</evidence>
<dbReference type="InterPro" id="IPR003142">
    <property type="entry name" value="BPL_C"/>
</dbReference>
<keyword evidence="3" id="KW-0067">ATP-binding</keyword>
<dbReference type="PROSITE" id="PS51733">
    <property type="entry name" value="BPL_LPL_CATALYTIC"/>
    <property type="match status" value="1"/>
</dbReference>
<evidence type="ECO:0000256" key="5">
    <source>
        <dbReference type="ARBA" id="ARBA00024227"/>
    </source>
</evidence>
<dbReference type="InterPro" id="IPR004408">
    <property type="entry name" value="Biotin_CoA_COase_ligase"/>
</dbReference>
<comment type="caution">
    <text evidence="8">The sequence shown here is derived from an EMBL/GenBank/DDBJ whole genome shotgun (WGS) entry which is preliminary data.</text>
</comment>
<dbReference type="SUPFAM" id="SSF55681">
    <property type="entry name" value="Class II aaRS and biotin synthetases"/>
    <property type="match status" value="1"/>
</dbReference>
<keyword evidence="9" id="KW-1185">Reference proteome</keyword>
<dbReference type="GO" id="GO:0005737">
    <property type="term" value="C:cytoplasm"/>
    <property type="evidence" value="ECO:0007669"/>
    <property type="project" value="TreeGrafter"/>
</dbReference>
<keyword evidence="1 8" id="KW-0436">Ligase</keyword>
<dbReference type="Pfam" id="PF03099">
    <property type="entry name" value="BPL_LplA_LipB"/>
    <property type="match status" value="1"/>
</dbReference>
<reference evidence="8 9" key="1">
    <citation type="submission" date="2020-05" db="EMBL/GenBank/DDBJ databases">
        <title>Parvularcula mediterraneae sp. nov., isolated from polypropylene straw from shallow seawater of the seashore of Laganas in Zakynthos island, Greece.</title>
        <authorList>
            <person name="Szabo I."/>
            <person name="Al-Omari J."/>
            <person name="Rado J."/>
            <person name="Szerdahelyi G.S."/>
        </authorList>
    </citation>
    <scope>NUCLEOTIDE SEQUENCE [LARGE SCALE GENOMIC DNA]</scope>
    <source>
        <strain evidence="8 9">ZS-1/3</strain>
    </source>
</reference>
<accession>A0A7Y3RJK2</accession>
<evidence type="ECO:0000256" key="1">
    <source>
        <dbReference type="ARBA" id="ARBA00022598"/>
    </source>
</evidence>
<evidence type="ECO:0000256" key="2">
    <source>
        <dbReference type="ARBA" id="ARBA00022741"/>
    </source>
</evidence>
<keyword evidence="2" id="KW-0547">Nucleotide-binding</keyword>
<feature type="domain" description="BPL/LPL catalytic" evidence="7">
    <location>
        <begin position="1"/>
        <end position="174"/>
    </location>
</feature>
<dbReference type="RefSeq" id="WP_173196594.1">
    <property type="nucleotide sequence ID" value="NZ_JABFCX010000002.1"/>
</dbReference>
<gene>
    <name evidence="8" type="ORF">HK107_02800</name>
</gene>
<evidence type="ECO:0000256" key="4">
    <source>
        <dbReference type="ARBA" id="ARBA00023267"/>
    </source>
</evidence>
<dbReference type="InterPro" id="IPR004143">
    <property type="entry name" value="BPL_LPL_catalytic"/>
</dbReference>
<organism evidence="8 9">
    <name type="scientific">Parvularcula mediterranea</name>
    <dbReference type="NCBI Taxonomy" id="2732508"/>
    <lineage>
        <taxon>Bacteria</taxon>
        <taxon>Pseudomonadati</taxon>
        <taxon>Pseudomonadota</taxon>
        <taxon>Alphaproteobacteria</taxon>
        <taxon>Parvularculales</taxon>
        <taxon>Parvularculaceae</taxon>
        <taxon>Parvularcula</taxon>
    </lineage>
</organism>
<sequence>MRHLRLESCASTNDEARRAFEAGDALPLLISAAEQTKGRGREGRAWSQLQGNFAGSFLVMATRALLSEPGALSLIAGLAIRDALSAFGANPAELKLKWPNDVLLSEKKVAGVLSEFVEDQSRRAFIVGIGVNLREAPDQTLFPAAAVFADGAPDPSAFGDTLGTALTRWISQAEAHGMPAILEAWKKQAWRLGEPLAIRTSGVPLEGVFEDLDPHGHLRLRLPDGTMRTITAGDAART</sequence>
<dbReference type="Gene3D" id="2.30.30.100">
    <property type="match status" value="1"/>
</dbReference>
<dbReference type="Pfam" id="PF02237">
    <property type="entry name" value="BPL_C"/>
    <property type="match status" value="1"/>
</dbReference>
<comment type="catalytic activity">
    <reaction evidence="6">
        <text>biotin + L-lysyl-[protein] + ATP = N(6)-biotinyl-L-lysyl-[protein] + AMP + diphosphate + H(+)</text>
        <dbReference type="Rhea" id="RHEA:11756"/>
        <dbReference type="Rhea" id="RHEA-COMP:9752"/>
        <dbReference type="Rhea" id="RHEA-COMP:10505"/>
        <dbReference type="ChEBI" id="CHEBI:15378"/>
        <dbReference type="ChEBI" id="CHEBI:29969"/>
        <dbReference type="ChEBI" id="CHEBI:30616"/>
        <dbReference type="ChEBI" id="CHEBI:33019"/>
        <dbReference type="ChEBI" id="CHEBI:57586"/>
        <dbReference type="ChEBI" id="CHEBI:83144"/>
        <dbReference type="ChEBI" id="CHEBI:456215"/>
        <dbReference type="EC" id="6.3.4.15"/>
    </reaction>
</comment>
<evidence type="ECO:0000256" key="3">
    <source>
        <dbReference type="ARBA" id="ARBA00022840"/>
    </source>
</evidence>
<dbReference type="GO" id="GO:0005524">
    <property type="term" value="F:ATP binding"/>
    <property type="evidence" value="ECO:0007669"/>
    <property type="project" value="UniProtKB-KW"/>
</dbReference>
<dbReference type="Proteomes" id="UP000536835">
    <property type="component" value="Unassembled WGS sequence"/>
</dbReference>
<dbReference type="Gene3D" id="3.30.930.10">
    <property type="entry name" value="Bira Bifunctional Protein, Domain 2"/>
    <property type="match status" value="1"/>
</dbReference>
<dbReference type="EMBL" id="JABFCX010000002">
    <property type="protein sequence ID" value="NNU15253.1"/>
    <property type="molecule type" value="Genomic_DNA"/>
</dbReference>
<dbReference type="PANTHER" id="PTHR12835:SF5">
    <property type="entry name" value="BIOTIN--PROTEIN LIGASE"/>
    <property type="match status" value="1"/>
</dbReference>
<protein>
    <recommendedName>
        <fullName evidence="5">biotin--[biotin carboxyl-carrier protein] ligase</fullName>
        <ecNumber evidence="5">6.3.4.15</ecNumber>
    </recommendedName>
</protein>
<dbReference type="InterPro" id="IPR008988">
    <property type="entry name" value="Transcriptional_repressor_C"/>
</dbReference>